<sequence>MIFHRKVGVAAAARGRRYSGAKAAIIFLFWILLILAQLGLLIAFGHEETGKLVKSLPRKARFFETRFHAPPSQDQPLDIGKGDPDTVYEDDKRIIHTDLRVHTREKRALALAFSVMFNEVGTVVQQWCVRMRATEKASVNAPLALTNSKDSVEARETKIYFRLRHSSANLCLMRISSHEGLIYSILNYVGAKQLANKAKESMHEGMDFWDARKIYGLHKSILSRRDEDFDGKGKWRNGSSVLVERFELKRINGSSVLTFDSILGILVKLGEMRMINESKSIPARFLFLLVSSITSLIHMAAMCDVLATETAIIYGLEPVWGSGFTWFLLGERMGAASVLGKMFCPWLLFVVSFYLLIAILKRGSGYA</sequence>
<comment type="caution">
    <text evidence="2">The sequence shown here is derived from an EMBL/GenBank/DDBJ whole genome shotgun (WGS) entry which is preliminary data.</text>
</comment>
<proteinExistence type="predicted"/>
<dbReference type="AlphaFoldDB" id="A0A8X7ZJ37"/>
<reference evidence="2" key="1">
    <citation type="journal article" date="2020" name="bioRxiv">
        <title>Hybrid origin of Populus tomentosa Carr. identified through genome sequencing and phylogenomic analysis.</title>
        <authorList>
            <person name="An X."/>
            <person name="Gao K."/>
            <person name="Chen Z."/>
            <person name="Li J."/>
            <person name="Yang X."/>
            <person name="Yang X."/>
            <person name="Zhou J."/>
            <person name="Guo T."/>
            <person name="Zhao T."/>
            <person name="Huang S."/>
            <person name="Miao D."/>
            <person name="Khan W.U."/>
            <person name="Rao P."/>
            <person name="Ye M."/>
            <person name="Lei B."/>
            <person name="Liao W."/>
            <person name="Wang J."/>
            <person name="Ji L."/>
            <person name="Li Y."/>
            <person name="Guo B."/>
            <person name="Mustafa N.S."/>
            <person name="Li S."/>
            <person name="Yun Q."/>
            <person name="Keller S.R."/>
            <person name="Mao J."/>
            <person name="Zhang R."/>
            <person name="Strauss S.H."/>
        </authorList>
    </citation>
    <scope>NUCLEOTIDE SEQUENCE</scope>
    <source>
        <strain evidence="2">GM15</strain>
        <tissue evidence="2">Leaf</tissue>
    </source>
</reference>
<keyword evidence="3" id="KW-1185">Reference proteome</keyword>
<dbReference type="InterPro" id="IPR033249">
    <property type="entry name" value="CLE_plant"/>
</dbReference>
<dbReference type="EMBL" id="JAAWWB010000016">
    <property type="protein sequence ID" value="KAG6764275.1"/>
    <property type="molecule type" value="Genomic_DNA"/>
</dbReference>
<evidence type="ECO:0000313" key="2">
    <source>
        <dbReference type="EMBL" id="KAG6764275.1"/>
    </source>
</evidence>
<feature type="transmembrane region" description="Helical" evidence="1">
    <location>
        <begin position="281"/>
        <end position="300"/>
    </location>
</feature>
<evidence type="ECO:0000313" key="3">
    <source>
        <dbReference type="Proteomes" id="UP000886885"/>
    </source>
</evidence>
<evidence type="ECO:0000256" key="1">
    <source>
        <dbReference type="SAM" id="Phobius"/>
    </source>
</evidence>
<protein>
    <submittedName>
        <fullName evidence="2">Uncharacterized protein</fullName>
    </submittedName>
</protein>
<organism evidence="2 3">
    <name type="scientific">Populus tomentosa</name>
    <name type="common">Chinese white poplar</name>
    <dbReference type="NCBI Taxonomy" id="118781"/>
    <lineage>
        <taxon>Eukaryota</taxon>
        <taxon>Viridiplantae</taxon>
        <taxon>Streptophyta</taxon>
        <taxon>Embryophyta</taxon>
        <taxon>Tracheophyta</taxon>
        <taxon>Spermatophyta</taxon>
        <taxon>Magnoliopsida</taxon>
        <taxon>eudicotyledons</taxon>
        <taxon>Gunneridae</taxon>
        <taxon>Pentapetalae</taxon>
        <taxon>rosids</taxon>
        <taxon>fabids</taxon>
        <taxon>Malpighiales</taxon>
        <taxon>Salicaceae</taxon>
        <taxon>Saliceae</taxon>
        <taxon>Populus</taxon>
    </lineage>
</organism>
<keyword evidence="1" id="KW-0472">Membrane</keyword>
<dbReference type="PANTHER" id="PTHR34545">
    <property type="entry name" value="CLAVATA3/ESR (CLE)-RELATED PROTEIN 22"/>
    <property type="match status" value="1"/>
</dbReference>
<keyword evidence="1" id="KW-1133">Transmembrane helix</keyword>
<feature type="transmembrane region" description="Helical" evidence="1">
    <location>
        <begin position="312"/>
        <end position="330"/>
    </location>
</feature>
<dbReference type="Proteomes" id="UP000886885">
    <property type="component" value="Chromosome 8D"/>
</dbReference>
<dbReference type="OrthoDB" id="1080769at2759"/>
<gene>
    <name evidence="2" type="ORF">POTOM_031738</name>
</gene>
<feature type="transmembrane region" description="Helical" evidence="1">
    <location>
        <begin position="23"/>
        <end position="44"/>
    </location>
</feature>
<keyword evidence="1" id="KW-0812">Transmembrane</keyword>
<dbReference type="GO" id="GO:0048731">
    <property type="term" value="P:system development"/>
    <property type="evidence" value="ECO:0007669"/>
    <property type="project" value="InterPro"/>
</dbReference>
<dbReference type="PANTHER" id="PTHR34545:SF7">
    <property type="entry name" value="CLAVATA3_ESR (CLE)-RELATED PROTEIN 16"/>
    <property type="match status" value="1"/>
</dbReference>
<name>A0A8X7ZJ37_POPTO</name>
<feature type="transmembrane region" description="Helical" evidence="1">
    <location>
        <begin position="342"/>
        <end position="360"/>
    </location>
</feature>
<accession>A0A8X7ZJ37</accession>